<dbReference type="InterPro" id="IPR021127">
    <property type="entry name" value="CRISPR_associated_Cas2"/>
</dbReference>
<evidence type="ECO:0000256" key="4">
    <source>
        <dbReference type="ARBA" id="ARBA00022723"/>
    </source>
</evidence>
<sequence>MASGREKKRPRKNPRLRAADAGVGVSRKFCRENGLRKHRSCTRPPLGHGGVDLFVKFGVDLSAFGEGFSGIEPSELVEDPGLKKHLVCYDIADEKRLRKVARVMEDFGVRVLYSVFECRLSPEEFAFMREAVEKIIDALEDRVRYYRLCESCRKPVVHLGYGKRVRPLPEDHLVF</sequence>
<keyword evidence="7 9" id="KW-0460">Magnesium</keyword>
<dbReference type="GO" id="GO:0051607">
    <property type="term" value="P:defense response to virus"/>
    <property type="evidence" value="ECO:0007669"/>
    <property type="project" value="UniProtKB-UniRule"/>
</dbReference>
<evidence type="ECO:0000256" key="1">
    <source>
        <dbReference type="ARBA" id="ARBA00001946"/>
    </source>
</evidence>
<dbReference type="InterPro" id="IPR019199">
    <property type="entry name" value="Virulence_VapD/CRISPR_Cas2"/>
</dbReference>
<dbReference type="HAMAP" id="MF_01471">
    <property type="entry name" value="Cas2"/>
    <property type="match status" value="1"/>
</dbReference>
<accession>A0A6H1WUI6</accession>
<comment type="function">
    <text evidence="9">CRISPR (clustered regularly interspaced short palindromic repeat), is an adaptive immune system that provides protection against mobile genetic elements (viruses, transposable elements and conjugative plasmids). CRISPR clusters contain sequences complementary to antecedent mobile elements and target invading nucleic acids. CRISPR clusters are transcribed and processed into CRISPR RNA (crRNA). Functions as a ssRNA-specific endoribonuclease. Involved in the integration of spacer DNA into the CRISPR cassette.</text>
</comment>
<organism evidence="10 11">
    <name type="scientific">Thermosulfurimonas marina</name>
    <dbReference type="NCBI Taxonomy" id="2047767"/>
    <lineage>
        <taxon>Bacteria</taxon>
        <taxon>Pseudomonadati</taxon>
        <taxon>Thermodesulfobacteriota</taxon>
        <taxon>Thermodesulfobacteria</taxon>
        <taxon>Thermodesulfobacteriales</taxon>
        <taxon>Thermodesulfobacteriaceae</taxon>
        <taxon>Thermosulfurimonas</taxon>
    </lineage>
</organism>
<dbReference type="GO" id="GO:0046872">
    <property type="term" value="F:metal ion binding"/>
    <property type="evidence" value="ECO:0007669"/>
    <property type="project" value="UniProtKB-UniRule"/>
</dbReference>
<dbReference type="NCBIfam" id="TIGR01573">
    <property type="entry name" value="cas2"/>
    <property type="match status" value="1"/>
</dbReference>
<evidence type="ECO:0000256" key="9">
    <source>
        <dbReference type="HAMAP-Rule" id="MF_01471"/>
    </source>
</evidence>
<dbReference type="EC" id="3.1.-.-" evidence="9"/>
<dbReference type="AlphaFoldDB" id="A0A6H1WUI6"/>
<dbReference type="GO" id="GO:0004521">
    <property type="term" value="F:RNA endonuclease activity"/>
    <property type="evidence" value="ECO:0007669"/>
    <property type="project" value="InterPro"/>
</dbReference>
<reference evidence="10 11" key="1">
    <citation type="submission" date="2019-08" db="EMBL/GenBank/DDBJ databases">
        <title>Complete genome sequence of Thermosulfurimonas marina SU872T, an anaerobic thermophilic chemolithoautotrophic bacterium isolated from a shallow marine hydrothermal vent.</title>
        <authorList>
            <person name="Allioux M."/>
            <person name="Jebbar M."/>
            <person name="Slobodkina G."/>
            <person name="Slobodkin A."/>
            <person name="Moalic Y."/>
            <person name="Frolova A."/>
            <person name="Shao Z."/>
            <person name="Alain K."/>
        </authorList>
    </citation>
    <scope>NUCLEOTIDE SEQUENCE [LARGE SCALE GENOMIC DNA]</scope>
    <source>
        <strain evidence="10 11">SU872</strain>
    </source>
</reference>
<keyword evidence="11" id="KW-1185">Reference proteome</keyword>
<dbReference type="Proteomes" id="UP000501253">
    <property type="component" value="Chromosome"/>
</dbReference>
<dbReference type="EMBL" id="CP042909">
    <property type="protein sequence ID" value="QJA06848.1"/>
    <property type="molecule type" value="Genomic_DNA"/>
</dbReference>
<evidence type="ECO:0000256" key="8">
    <source>
        <dbReference type="ARBA" id="ARBA00023118"/>
    </source>
</evidence>
<evidence type="ECO:0000313" key="10">
    <source>
        <dbReference type="EMBL" id="QJA06848.1"/>
    </source>
</evidence>
<feature type="binding site" evidence="9">
    <location>
        <position position="90"/>
    </location>
    <ligand>
        <name>Mg(2+)</name>
        <dbReference type="ChEBI" id="CHEBI:18420"/>
        <note>catalytic</note>
    </ligand>
</feature>
<evidence type="ECO:0000256" key="5">
    <source>
        <dbReference type="ARBA" id="ARBA00022759"/>
    </source>
</evidence>
<keyword evidence="3 9" id="KW-0540">Nuclease</keyword>
<evidence type="ECO:0000313" key="11">
    <source>
        <dbReference type="Proteomes" id="UP000501253"/>
    </source>
</evidence>
<dbReference type="CDD" id="cd09725">
    <property type="entry name" value="Cas2_I_II_III"/>
    <property type="match status" value="1"/>
</dbReference>
<evidence type="ECO:0000256" key="3">
    <source>
        <dbReference type="ARBA" id="ARBA00022722"/>
    </source>
</evidence>
<name>A0A6H1WUI6_9BACT</name>
<evidence type="ECO:0000256" key="6">
    <source>
        <dbReference type="ARBA" id="ARBA00022801"/>
    </source>
</evidence>
<dbReference type="Pfam" id="PF09827">
    <property type="entry name" value="CRISPR_Cas2"/>
    <property type="match status" value="1"/>
</dbReference>
<dbReference type="PANTHER" id="PTHR34405:SF3">
    <property type="entry name" value="CRISPR-ASSOCIATED ENDORIBONUCLEASE CAS2 3"/>
    <property type="match status" value="1"/>
</dbReference>
<evidence type="ECO:0000256" key="7">
    <source>
        <dbReference type="ARBA" id="ARBA00022842"/>
    </source>
</evidence>
<comment type="similarity">
    <text evidence="2 9">Belongs to the CRISPR-associated endoribonuclease Cas2 protein family.</text>
</comment>
<evidence type="ECO:0000256" key="2">
    <source>
        <dbReference type="ARBA" id="ARBA00009959"/>
    </source>
</evidence>
<keyword evidence="4 9" id="KW-0479">Metal-binding</keyword>
<dbReference type="Gene3D" id="3.30.70.240">
    <property type="match status" value="1"/>
</dbReference>
<keyword evidence="8 9" id="KW-0051">Antiviral defense</keyword>
<dbReference type="SUPFAM" id="SSF143430">
    <property type="entry name" value="TTP0101/SSO1404-like"/>
    <property type="match status" value="1"/>
</dbReference>
<dbReference type="GO" id="GO:0043571">
    <property type="term" value="P:maintenance of CRISPR repeat elements"/>
    <property type="evidence" value="ECO:0007669"/>
    <property type="project" value="UniProtKB-UniRule"/>
</dbReference>
<dbReference type="KEGG" id="tmai:FVE67_08630"/>
<keyword evidence="5 9" id="KW-0255">Endonuclease</keyword>
<dbReference type="PANTHER" id="PTHR34405">
    <property type="entry name" value="CRISPR-ASSOCIATED ENDORIBONUCLEASE CAS2"/>
    <property type="match status" value="1"/>
</dbReference>
<dbReference type="GO" id="GO:0016787">
    <property type="term" value="F:hydrolase activity"/>
    <property type="evidence" value="ECO:0007669"/>
    <property type="project" value="UniProtKB-KW"/>
</dbReference>
<proteinExistence type="inferred from homology"/>
<comment type="subunit">
    <text evidence="9">Homodimer, forms a heterotetramer with a Cas1 homodimer.</text>
</comment>
<gene>
    <name evidence="9 10" type="primary">cas2</name>
    <name evidence="10" type="ORF">FVE67_08630</name>
</gene>
<comment type="cofactor">
    <cofactor evidence="1 9">
        <name>Mg(2+)</name>
        <dbReference type="ChEBI" id="CHEBI:18420"/>
    </cofactor>
</comment>
<protein>
    <recommendedName>
        <fullName evidence="9">CRISPR-associated endoribonuclease Cas2</fullName>
        <ecNumber evidence="9">3.1.-.-</ecNumber>
    </recommendedName>
</protein>
<keyword evidence="6 9" id="KW-0378">Hydrolase</keyword>